<dbReference type="EMBL" id="FNHL01000003">
    <property type="protein sequence ID" value="SDM81795.1"/>
    <property type="molecule type" value="Genomic_DNA"/>
</dbReference>
<dbReference type="OrthoDB" id="142679at2157"/>
<dbReference type="InterPro" id="IPR005000">
    <property type="entry name" value="Aldolase/citrate-lyase_domain"/>
</dbReference>
<dbReference type="GO" id="GO:0046872">
    <property type="term" value="F:metal ion binding"/>
    <property type="evidence" value="ECO:0007669"/>
    <property type="project" value="UniProtKB-KW"/>
</dbReference>
<dbReference type="Proteomes" id="UP000199451">
    <property type="component" value="Unassembled WGS sequence"/>
</dbReference>
<evidence type="ECO:0000256" key="2">
    <source>
        <dbReference type="ARBA" id="ARBA00022723"/>
    </source>
</evidence>
<keyword evidence="6" id="KW-1185">Reference proteome</keyword>
<evidence type="ECO:0000313" key="5">
    <source>
        <dbReference type="EMBL" id="SDM81795.1"/>
    </source>
</evidence>
<evidence type="ECO:0000256" key="3">
    <source>
        <dbReference type="ARBA" id="ARBA00023239"/>
    </source>
</evidence>
<name>A0A1G9WCQ7_9EURY</name>
<dbReference type="InterPro" id="IPR040442">
    <property type="entry name" value="Pyrv_kinase-like_dom_sf"/>
</dbReference>
<evidence type="ECO:0000313" key="6">
    <source>
        <dbReference type="Proteomes" id="UP000199451"/>
    </source>
</evidence>
<keyword evidence="3" id="KW-0456">Lyase</keyword>
<protein>
    <submittedName>
        <fullName evidence="5">2-dehydro-3-deoxyglucarate aldolase</fullName>
    </submittedName>
</protein>
<evidence type="ECO:0000259" key="4">
    <source>
        <dbReference type="Pfam" id="PF03328"/>
    </source>
</evidence>
<dbReference type="RefSeq" id="WP_089698167.1">
    <property type="nucleotide sequence ID" value="NZ_FNHL01000003.1"/>
</dbReference>
<dbReference type="InterPro" id="IPR050251">
    <property type="entry name" value="HpcH-HpaI_aldolase"/>
</dbReference>
<dbReference type="Pfam" id="PF03328">
    <property type="entry name" value="HpcH_HpaI"/>
    <property type="match status" value="1"/>
</dbReference>
<reference evidence="6" key="1">
    <citation type="submission" date="2016-10" db="EMBL/GenBank/DDBJ databases">
        <authorList>
            <person name="Varghese N."/>
            <person name="Submissions S."/>
        </authorList>
    </citation>
    <scope>NUCLEOTIDE SEQUENCE [LARGE SCALE GENOMIC DNA]</scope>
    <source>
        <strain evidence="6">CGMCC 1.10119</strain>
    </source>
</reference>
<proteinExistence type="inferred from homology"/>
<dbReference type="Gene3D" id="3.20.20.60">
    <property type="entry name" value="Phosphoenolpyruvate-binding domains"/>
    <property type="match status" value="1"/>
</dbReference>
<feature type="domain" description="HpcH/HpaI aldolase/citrate lyase" evidence="4">
    <location>
        <begin position="29"/>
        <end position="248"/>
    </location>
</feature>
<dbReference type="PANTHER" id="PTHR30502">
    <property type="entry name" value="2-KETO-3-DEOXY-L-RHAMNONATE ALDOLASE"/>
    <property type="match status" value="1"/>
</dbReference>
<dbReference type="PANTHER" id="PTHR30502:SF0">
    <property type="entry name" value="PHOSPHOENOLPYRUVATE CARBOXYLASE FAMILY PROTEIN"/>
    <property type="match status" value="1"/>
</dbReference>
<dbReference type="GO" id="GO:0016832">
    <property type="term" value="F:aldehyde-lyase activity"/>
    <property type="evidence" value="ECO:0007669"/>
    <property type="project" value="TreeGrafter"/>
</dbReference>
<sequence length="262" mass="28152">MAPSDRPDHPRARLANDEVLLGVLDNTYDPSLVELYGELGLDFVWLDLEHAGPSPWDAPAVEGLLRAAERTGIEPLVRLPSTDPSVVRKLRDAGVRAMFLPRVESAEEVERAVKAAHFRYDGGPGDRGLAGPRARRWGLKDDYVATEDEEALVGVTIETQAAVDNLDEILAVPELGFVFIGPLDLSVSLGHPDELDHPDVAEAVETVRQKATEAGVPVGGLGFGMDDVNEKVRAGYQLVNLGSTTGALRGAVTGWLDGYESP</sequence>
<dbReference type="STRING" id="660521.SAMN04487949_2690"/>
<dbReference type="SUPFAM" id="SSF51621">
    <property type="entry name" value="Phosphoenolpyruvate/pyruvate domain"/>
    <property type="match status" value="1"/>
</dbReference>
<keyword evidence="2" id="KW-0479">Metal-binding</keyword>
<gene>
    <name evidence="5" type="ORF">SAMN04487949_2690</name>
</gene>
<comment type="similarity">
    <text evidence="1">Belongs to the HpcH/HpaI aldolase family.</text>
</comment>
<evidence type="ECO:0000256" key="1">
    <source>
        <dbReference type="ARBA" id="ARBA00005568"/>
    </source>
</evidence>
<accession>A0A1G9WCQ7</accession>
<dbReference type="AlphaFoldDB" id="A0A1G9WCQ7"/>
<dbReference type="InterPro" id="IPR015813">
    <property type="entry name" value="Pyrv/PenolPyrv_kinase-like_dom"/>
</dbReference>
<organism evidence="5 6">
    <name type="scientific">Halogranum gelatinilyticum</name>
    <dbReference type="NCBI Taxonomy" id="660521"/>
    <lineage>
        <taxon>Archaea</taxon>
        <taxon>Methanobacteriati</taxon>
        <taxon>Methanobacteriota</taxon>
        <taxon>Stenosarchaea group</taxon>
        <taxon>Halobacteria</taxon>
        <taxon>Halobacteriales</taxon>
        <taxon>Haloferacaceae</taxon>
    </lineage>
</organism>
<dbReference type="GO" id="GO:0005737">
    <property type="term" value="C:cytoplasm"/>
    <property type="evidence" value="ECO:0007669"/>
    <property type="project" value="TreeGrafter"/>
</dbReference>